<dbReference type="InterPro" id="IPR013087">
    <property type="entry name" value="Znf_C2H2_type"/>
</dbReference>
<feature type="domain" description="C2H2-type" evidence="3">
    <location>
        <begin position="779"/>
        <end position="807"/>
    </location>
</feature>
<feature type="compositionally biased region" description="Acidic residues" evidence="2">
    <location>
        <begin position="762"/>
        <end position="772"/>
    </location>
</feature>
<dbReference type="GO" id="GO:0008270">
    <property type="term" value="F:zinc ion binding"/>
    <property type="evidence" value="ECO:0007669"/>
    <property type="project" value="UniProtKB-KW"/>
</dbReference>
<reference evidence="4 5" key="1">
    <citation type="submission" date="2019-10" db="EMBL/GenBank/DDBJ databases">
        <authorList>
            <person name="Palmer J.M."/>
        </authorList>
    </citation>
    <scope>NUCLEOTIDE SEQUENCE [LARGE SCALE GENOMIC DNA]</scope>
    <source>
        <strain evidence="4 5">TWF696</strain>
    </source>
</reference>
<keyword evidence="5" id="KW-1185">Reference proteome</keyword>
<evidence type="ECO:0000256" key="1">
    <source>
        <dbReference type="PROSITE-ProRule" id="PRU00042"/>
    </source>
</evidence>
<name>A0AAV9UFG1_9PEZI</name>
<feature type="compositionally biased region" description="Polar residues" evidence="2">
    <location>
        <begin position="733"/>
        <end position="756"/>
    </location>
</feature>
<feature type="compositionally biased region" description="Acidic residues" evidence="2">
    <location>
        <begin position="714"/>
        <end position="723"/>
    </location>
</feature>
<dbReference type="SMART" id="SM00355">
    <property type="entry name" value="ZnF_C2H2"/>
    <property type="match status" value="2"/>
</dbReference>
<accession>A0AAV9UFG1</accession>
<dbReference type="PROSITE" id="PS50157">
    <property type="entry name" value="ZINC_FINGER_C2H2_2"/>
    <property type="match status" value="1"/>
</dbReference>
<dbReference type="Gene3D" id="3.30.160.60">
    <property type="entry name" value="Classic Zinc Finger"/>
    <property type="match status" value="1"/>
</dbReference>
<keyword evidence="1" id="KW-0863">Zinc-finger</keyword>
<protein>
    <recommendedName>
        <fullName evidence="3">C2H2-type domain-containing protein</fullName>
    </recommendedName>
</protein>
<organism evidence="4 5">
    <name type="scientific">Orbilia brochopaga</name>
    <dbReference type="NCBI Taxonomy" id="3140254"/>
    <lineage>
        <taxon>Eukaryota</taxon>
        <taxon>Fungi</taxon>
        <taxon>Dikarya</taxon>
        <taxon>Ascomycota</taxon>
        <taxon>Pezizomycotina</taxon>
        <taxon>Orbiliomycetes</taxon>
        <taxon>Orbiliales</taxon>
        <taxon>Orbiliaceae</taxon>
        <taxon>Orbilia</taxon>
    </lineage>
</organism>
<keyword evidence="1" id="KW-0479">Metal-binding</keyword>
<dbReference type="Proteomes" id="UP001375240">
    <property type="component" value="Unassembled WGS sequence"/>
</dbReference>
<feature type="region of interest" description="Disordered" evidence="2">
    <location>
        <begin position="707"/>
        <end position="784"/>
    </location>
</feature>
<dbReference type="EMBL" id="JAVHNQ010000009">
    <property type="protein sequence ID" value="KAK6338853.1"/>
    <property type="molecule type" value="Genomic_DNA"/>
</dbReference>
<evidence type="ECO:0000259" key="3">
    <source>
        <dbReference type="PROSITE" id="PS50157"/>
    </source>
</evidence>
<evidence type="ECO:0000313" key="4">
    <source>
        <dbReference type="EMBL" id="KAK6338853.1"/>
    </source>
</evidence>
<comment type="caution">
    <text evidence="4">The sequence shown here is derived from an EMBL/GenBank/DDBJ whole genome shotgun (WGS) entry which is preliminary data.</text>
</comment>
<feature type="region of interest" description="Disordered" evidence="2">
    <location>
        <begin position="47"/>
        <end position="71"/>
    </location>
</feature>
<feature type="compositionally biased region" description="Polar residues" evidence="2">
    <location>
        <begin position="774"/>
        <end position="784"/>
    </location>
</feature>
<gene>
    <name evidence="4" type="ORF">TWF696_009661</name>
</gene>
<feature type="region of interest" description="Disordered" evidence="2">
    <location>
        <begin position="846"/>
        <end position="870"/>
    </location>
</feature>
<dbReference type="AlphaFoldDB" id="A0AAV9UFG1"/>
<feature type="compositionally biased region" description="Low complexity" evidence="2">
    <location>
        <begin position="189"/>
        <end position="209"/>
    </location>
</feature>
<feature type="compositionally biased region" description="Polar residues" evidence="2">
    <location>
        <begin position="212"/>
        <end position="223"/>
    </location>
</feature>
<feature type="region of interest" description="Disordered" evidence="2">
    <location>
        <begin position="126"/>
        <end position="153"/>
    </location>
</feature>
<evidence type="ECO:0000313" key="5">
    <source>
        <dbReference type="Proteomes" id="UP001375240"/>
    </source>
</evidence>
<sequence>MMSFFESDSLIGEGHTSPETWSILHSENVDRSSHPYTSSACEDIFMGHPNAGSVSSREGNISPKPGAGGRDLIDLATGKDIYLSDDEAFEYAAQPDKDALKDINADANGGDLQWIWPLNSLSSGADDDIDASLGQASSSEHSARMGNHSPQEDPATWIEMVPWAGTRNVGVGVSSQPHYSDEVSRLTYPNQSQSAIPQPAQQQLSQLALGPNGQSQPNPTSMSLPVEPSGAYATQVPNNLWASSLSQSGPGAGVFTPLPASYIGPQPQLHASITAPILKKQNLPYTDVSEHQYLRNSLFDLRSLKEKSQGFRNGVWMHDVAQGPNINNANRPNSIQDSRFKLFERIERFMAAAECIYQELRFHATSQSGNFRQFYHSVNKLEKVLATGFDTLIGFWDGVTPTVLEHICCFLHVIDAILRVMNSNPARSMLSNAKFTAGLAIFRQCLFFEPTQEDEDPSSVQKLFDEIVYVMSGKSPDGPTHIHRQSPSASIVASSSARDAHLQNLWNELRADPMMAQVEDYLNSLSEVGTVFSYLCGPSLTRSCPSRHPSAVVRKMRDHLIRFVLKPLESQGSHDAKIMADIASTMLEAGFIDTIRELEAYLIGLIKVRRRPPEEFSNLLKSVIEWCQSSYRAMDIPSHCRQRAENDAPDYQSDDYLTRKWHYEEAWYKREEVDDVDALQGEISSSIGPGNADGHFPRPFAVQVNQQNGASTPEDMEVEEEENPSMPDKGKQVASSPQAGNNHPSTPMSSESTNTPDTSADTPEEDAEEDESSFGPTTISCPICGQTASHRSNLNRHIQTRHGGHEDQEHVCGIDGCDFTRRGFRGLGNVKTHKAEVHKIREIKRKKRTGNGQMDNKGKESDTGLLVDSC</sequence>
<proteinExistence type="predicted"/>
<feature type="region of interest" description="Disordered" evidence="2">
    <location>
        <begin position="172"/>
        <end position="230"/>
    </location>
</feature>
<evidence type="ECO:0000256" key="2">
    <source>
        <dbReference type="SAM" id="MobiDB-lite"/>
    </source>
</evidence>
<keyword evidence="1" id="KW-0862">Zinc</keyword>